<dbReference type="AlphaFoldDB" id="A0AAD9G8X5"/>
<dbReference type="EMBL" id="JAHBMH010000067">
    <property type="protein sequence ID" value="KAK1934039.1"/>
    <property type="molecule type" value="Genomic_DNA"/>
</dbReference>
<accession>A0AAD9G8X5</accession>
<dbReference type="Proteomes" id="UP001195914">
    <property type="component" value="Unassembled WGS sequence"/>
</dbReference>
<reference evidence="1" key="1">
    <citation type="journal article" date="2014" name="Nucleic Acids Res.">
        <title>The evolutionary dynamics of variant antigen genes in Babesia reveal a history of genomic innovation underlying host-parasite interaction.</title>
        <authorList>
            <person name="Jackson A.P."/>
            <person name="Otto T.D."/>
            <person name="Darby A."/>
            <person name="Ramaprasad A."/>
            <person name="Xia D."/>
            <person name="Echaide I.E."/>
            <person name="Farber M."/>
            <person name="Gahlot S."/>
            <person name="Gamble J."/>
            <person name="Gupta D."/>
            <person name="Gupta Y."/>
            <person name="Jackson L."/>
            <person name="Malandrin L."/>
            <person name="Malas T.B."/>
            <person name="Moussa E."/>
            <person name="Nair M."/>
            <person name="Reid A.J."/>
            <person name="Sanders M."/>
            <person name="Sharma J."/>
            <person name="Tracey A."/>
            <person name="Quail M.A."/>
            <person name="Weir W."/>
            <person name="Wastling J.M."/>
            <person name="Hall N."/>
            <person name="Willadsen P."/>
            <person name="Lingelbach K."/>
            <person name="Shiels B."/>
            <person name="Tait A."/>
            <person name="Berriman M."/>
            <person name="Allred D.R."/>
            <person name="Pain A."/>
        </authorList>
    </citation>
    <scope>NUCLEOTIDE SEQUENCE</scope>
    <source>
        <strain evidence="1">1802A</strain>
    </source>
</reference>
<comment type="caution">
    <text evidence="1">The sequence shown here is derived from an EMBL/GenBank/DDBJ whole genome shotgun (WGS) entry which is preliminary data.</text>
</comment>
<dbReference type="InterPro" id="IPR029063">
    <property type="entry name" value="SAM-dependent_MTases_sf"/>
</dbReference>
<keyword evidence="2" id="KW-1185">Reference proteome</keyword>
<sequence>MSDDNGISDCLITSPEGYALRPRKRRVVIQAVESTDSGTSVTDHFRVEDEARAWDAFYTNNEKSDEPFSGFGTKATVSMIRTCLRRLWSPPLINKHDIILEVGHGKHPLLWDLQRAFGAFRHYTGIEFSRGSVHEAIKLRERLTGKDPLASTGDNVEFLCATNVKYFNSDGSCNAEVVFPSEESQPWLRAGAVTLLFAKSTLDYITCRLTGSVDSMDWEDQPRIAPSVVEMFDSLSLALDEPSAGRVPTIIFVEPGYDGKTATLCHMLYRDFVKFRDHIATIVRVIYSATFRTKSPAKWLRLTLVRRYKNHKAVCYTLQKTQETYECYADLRADIYRVTSGLYELSSAQDDDWLLPINVPPKWNSVSGCDLEQLSAI</sequence>
<proteinExistence type="predicted"/>
<reference evidence="1" key="2">
    <citation type="submission" date="2021-05" db="EMBL/GenBank/DDBJ databases">
        <authorList>
            <person name="Pain A."/>
        </authorList>
    </citation>
    <scope>NUCLEOTIDE SEQUENCE</scope>
    <source>
        <strain evidence="1">1802A</strain>
    </source>
</reference>
<evidence type="ECO:0000313" key="2">
    <source>
        <dbReference type="Proteomes" id="UP001195914"/>
    </source>
</evidence>
<organism evidence="1 2">
    <name type="scientific">Babesia divergens</name>
    <dbReference type="NCBI Taxonomy" id="32595"/>
    <lineage>
        <taxon>Eukaryota</taxon>
        <taxon>Sar</taxon>
        <taxon>Alveolata</taxon>
        <taxon>Apicomplexa</taxon>
        <taxon>Aconoidasida</taxon>
        <taxon>Piroplasmida</taxon>
        <taxon>Babesiidae</taxon>
        <taxon>Babesia</taxon>
    </lineage>
</organism>
<dbReference type="Gene3D" id="3.40.50.150">
    <property type="entry name" value="Vaccinia Virus protein VP39"/>
    <property type="match status" value="1"/>
</dbReference>
<dbReference type="SUPFAM" id="SSF53335">
    <property type="entry name" value="S-adenosyl-L-methionine-dependent methyltransferases"/>
    <property type="match status" value="1"/>
</dbReference>
<evidence type="ECO:0000313" key="1">
    <source>
        <dbReference type="EMBL" id="KAK1934039.1"/>
    </source>
</evidence>
<protein>
    <submittedName>
        <fullName evidence="1">Uncharacterized protein</fullName>
    </submittedName>
</protein>
<name>A0AAD9G8X5_BABDI</name>
<gene>
    <name evidence="1" type="ORF">X943_002156</name>
</gene>